<protein>
    <recommendedName>
        <fullName evidence="9">V-type proton ATPase subunit a</fullName>
    </recommendedName>
</protein>
<evidence type="ECO:0000256" key="5">
    <source>
        <dbReference type="ARBA" id="ARBA00022781"/>
    </source>
</evidence>
<comment type="function">
    <text evidence="9">Essential component of the vacuolar proton pump (V-ATPase), a multimeric enzyme that catalyzes the translocation of protons across the membranes. Required for assembly and activity of the V-ATPase.</text>
</comment>
<evidence type="ECO:0000256" key="9">
    <source>
        <dbReference type="RuleBase" id="RU361189"/>
    </source>
</evidence>
<evidence type="ECO:0000313" key="13">
    <source>
        <dbReference type="Proteomes" id="UP000775213"/>
    </source>
</evidence>
<comment type="caution">
    <text evidence="12">The sequence shown here is derived from an EMBL/GenBank/DDBJ whole genome shotgun (WGS) entry which is preliminary data.</text>
</comment>
<dbReference type="InterPro" id="IPR002490">
    <property type="entry name" value="V-ATPase_116kDa_su"/>
</dbReference>
<dbReference type="Pfam" id="PF01496">
    <property type="entry name" value="V_ATPase_I"/>
    <property type="match status" value="1"/>
</dbReference>
<gene>
    <name evidence="12" type="ORF">IEQ34_025197</name>
</gene>
<feature type="transmembrane region" description="Helical" evidence="9">
    <location>
        <begin position="777"/>
        <end position="797"/>
    </location>
</feature>
<feature type="transmembrane region" description="Helical" evidence="9">
    <location>
        <begin position="435"/>
        <end position="452"/>
    </location>
</feature>
<evidence type="ECO:0000256" key="6">
    <source>
        <dbReference type="ARBA" id="ARBA00022989"/>
    </source>
</evidence>
<evidence type="ECO:0000256" key="10">
    <source>
        <dbReference type="SAM" id="Coils"/>
    </source>
</evidence>
<dbReference type="PANTHER" id="PTHR11629:SF63">
    <property type="entry name" value="V-TYPE PROTON ATPASE SUBUNIT A"/>
    <property type="match status" value="1"/>
</dbReference>
<evidence type="ECO:0000256" key="4">
    <source>
        <dbReference type="ARBA" id="ARBA00022692"/>
    </source>
</evidence>
<feature type="transmembrane region" description="Helical" evidence="9">
    <location>
        <begin position="613"/>
        <end position="632"/>
    </location>
</feature>
<dbReference type="Proteomes" id="UP000775213">
    <property type="component" value="Unassembled WGS sequence"/>
</dbReference>
<dbReference type="GO" id="GO:0051117">
    <property type="term" value="F:ATPase binding"/>
    <property type="evidence" value="ECO:0007669"/>
    <property type="project" value="TreeGrafter"/>
</dbReference>
<dbReference type="PIRSF" id="PIRSF001293">
    <property type="entry name" value="ATP6V0A1"/>
    <property type="match status" value="1"/>
</dbReference>
<dbReference type="AlphaFoldDB" id="A0AAV7FQ38"/>
<evidence type="ECO:0000256" key="2">
    <source>
        <dbReference type="ARBA" id="ARBA00009904"/>
    </source>
</evidence>
<organism evidence="12 13">
    <name type="scientific">Dendrobium chrysotoxum</name>
    <name type="common">Orchid</name>
    <dbReference type="NCBI Taxonomy" id="161865"/>
    <lineage>
        <taxon>Eukaryota</taxon>
        <taxon>Viridiplantae</taxon>
        <taxon>Streptophyta</taxon>
        <taxon>Embryophyta</taxon>
        <taxon>Tracheophyta</taxon>
        <taxon>Spermatophyta</taxon>
        <taxon>Magnoliopsida</taxon>
        <taxon>Liliopsida</taxon>
        <taxon>Asparagales</taxon>
        <taxon>Orchidaceae</taxon>
        <taxon>Epidendroideae</taxon>
        <taxon>Malaxideae</taxon>
        <taxon>Dendrobiinae</taxon>
        <taxon>Dendrobium</taxon>
    </lineage>
</organism>
<reference evidence="12 13" key="1">
    <citation type="journal article" date="2021" name="Hortic Res">
        <title>Chromosome-scale assembly of the Dendrobium chrysotoxum genome enhances the understanding of orchid evolution.</title>
        <authorList>
            <person name="Zhang Y."/>
            <person name="Zhang G.Q."/>
            <person name="Zhang D."/>
            <person name="Liu X.D."/>
            <person name="Xu X.Y."/>
            <person name="Sun W.H."/>
            <person name="Yu X."/>
            <person name="Zhu X."/>
            <person name="Wang Z.W."/>
            <person name="Zhao X."/>
            <person name="Zhong W.Y."/>
            <person name="Chen H."/>
            <person name="Yin W.L."/>
            <person name="Huang T."/>
            <person name="Niu S.C."/>
            <person name="Liu Z.J."/>
        </authorList>
    </citation>
    <scope>NUCLEOTIDE SEQUENCE [LARGE SCALE GENOMIC DNA]</scope>
    <source>
        <strain evidence="12">Lindl</strain>
    </source>
</reference>
<keyword evidence="4 9" id="KW-0812">Transmembrane</keyword>
<proteinExistence type="inferred from homology"/>
<keyword evidence="8 9" id="KW-0472">Membrane</keyword>
<feature type="transmembrane region" description="Helical" evidence="9">
    <location>
        <begin position="511"/>
        <end position="532"/>
    </location>
</feature>
<feature type="transmembrane region" description="Helical" evidence="9">
    <location>
        <begin position="390"/>
        <end position="415"/>
    </location>
</feature>
<keyword evidence="13" id="KW-1185">Reference proteome</keyword>
<evidence type="ECO:0000256" key="7">
    <source>
        <dbReference type="ARBA" id="ARBA00023065"/>
    </source>
</evidence>
<evidence type="ECO:0000256" key="3">
    <source>
        <dbReference type="ARBA" id="ARBA00022448"/>
    </source>
</evidence>
<keyword evidence="6 9" id="KW-1133">Transmembrane helix</keyword>
<sequence length="821" mass="92138">MSLIQLFIPSEVAHATVTELGELGNVQFKDLNPDVTPFQRSFVPALPFVNLSSSSDAHRGPQLIDDLSVRLREHEERLNQMNDSYDQLQKRLLELEEARHVLRETAVFFEQAEGRHDANARSSIDDDANAPLLDDVEAGGFGSMRSDDPSGYGPIDLEFVAGTIDRTRMATFERILWRVLRGNLYMNYAEIEEPFHEPGKEEPVRKNVFIIFAHGTELLTKIRKISESMGGTLYPIDSNADKREESLQEVTNRIEDLNNVLYSTSATRRTELVKIAETLSAWAEVIRKEKLIYATMNLFNYDARRKTLIAEGWCPSAGIGSIHLALERATEQAGTSVSPVLQILKTNEKPPTYHLTNKFSSGFQSLIDAYGVATYGEVNPGLFTVVTFPFLFAVMFGDIGHGTIMFLSALMMVIYEKKLAKGLDEITSMFFYGRYIILLMGAFSIFTGFMYNDIFSKSMHLFHSGWKWPQQPSGSDMTAISTGHVYPIGMDPAWHGASNALVFTNSLKMKMSVILGVLHMSFALCLNIPNAFYFKKPVMIYGEFIPKMLFLQSIFGYLVFTILYKWSTDWYEQDANGVVFRNNPPGLLNMLIYMFLKPGSVEKDKELFPFQGFIQTLLLLLAFICVPWMLCVKPYVEYKEHKERQGQGYHSVTNEGAERQSYDALNGGVDDDEDGEGHVVSRQTNGGGGHGGDGDDDHGEFQLGEEIIHNVIETIEFVLGTISQTASYLRLWALSLAHAQLSEVAWSMTINNAFGLSGVTGVIAAVVAFAVWLSLSIAVLVVMEGLSAFLHALRLHWVEASSKHYMAQGYMFQPLTFREEE</sequence>
<evidence type="ECO:0000256" key="1">
    <source>
        <dbReference type="ARBA" id="ARBA00004141"/>
    </source>
</evidence>
<comment type="similarity">
    <text evidence="2 9">Belongs to the V-ATPase 116 kDa subunit family.</text>
</comment>
<dbReference type="GO" id="GO:0000220">
    <property type="term" value="C:vacuolar proton-transporting V-type ATPase, V0 domain"/>
    <property type="evidence" value="ECO:0007669"/>
    <property type="project" value="InterPro"/>
</dbReference>
<dbReference type="PANTHER" id="PTHR11629">
    <property type="entry name" value="VACUOLAR PROTON ATPASES"/>
    <property type="match status" value="1"/>
</dbReference>
<dbReference type="GO" id="GO:0046961">
    <property type="term" value="F:proton-transporting ATPase activity, rotational mechanism"/>
    <property type="evidence" value="ECO:0007669"/>
    <property type="project" value="InterPro"/>
</dbReference>
<feature type="coiled-coil region" evidence="10">
    <location>
        <begin position="64"/>
        <end position="105"/>
    </location>
</feature>
<feature type="transmembrane region" description="Helical" evidence="9">
    <location>
        <begin position="544"/>
        <end position="564"/>
    </location>
</feature>
<comment type="subcellular location">
    <subcellularLocation>
        <location evidence="1">Membrane</location>
        <topology evidence="1">Multi-pass membrane protein</topology>
    </subcellularLocation>
</comment>
<feature type="transmembrane region" description="Helical" evidence="9">
    <location>
        <begin position="753"/>
        <end position="771"/>
    </location>
</feature>
<keyword evidence="5 9" id="KW-0375">Hydrogen ion transport</keyword>
<evidence type="ECO:0000256" key="8">
    <source>
        <dbReference type="ARBA" id="ARBA00023136"/>
    </source>
</evidence>
<evidence type="ECO:0000256" key="11">
    <source>
        <dbReference type="SAM" id="MobiDB-lite"/>
    </source>
</evidence>
<dbReference type="EMBL" id="JAGFBR010000294">
    <property type="protein sequence ID" value="KAH0445975.1"/>
    <property type="molecule type" value="Genomic_DNA"/>
</dbReference>
<keyword evidence="3 9" id="KW-0813">Transport</keyword>
<keyword evidence="7 9" id="KW-0406">Ion transport</keyword>
<accession>A0AAV7FQ38</accession>
<name>A0AAV7FQ38_DENCH</name>
<evidence type="ECO:0000313" key="12">
    <source>
        <dbReference type="EMBL" id="KAH0445975.1"/>
    </source>
</evidence>
<feature type="region of interest" description="Disordered" evidence="11">
    <location>
        <begin position="673"/>
        <end position="696"/>
    </location>
</feature>
<dbReference type="GO" id="GO:0007035">
    <property type="term" value="P:vacuolar acidification"/>
    <property type="evidence" value="ECO:0007669"/>
    <property type="project" value="TreeGrafter"/>
</dbReference>
<dbReference type="InterPro" id="IPR026028">
    <property type="entry name" value="V-type_ATPase_116kDa_su_euka"/>
</dbReference>
<keyword evidence="10" id="KW-0175">Coiled coil</keyword>